<reference evidence="6 7" key="1">
    <citation type="submission" date="2016-10" db="EMBL/GenBank/DDBJ databases">
        <authorList>
            <person name="de Groot N.N."/>
        </authorList>
    </citation>
    <scope>NUCLEOTIDE SEQUENCE [LARGE SCALE GENOMIC DNA]</scope>
    <source>
        <strain evidence="6 7">U95</strain>
    </source>
</reference>
<dbReference type="EMBL" id="FMWG01000004">
    <property type="protein sequence ID" value="SCZ61296.1"/>
    <property type="molecule type" value="Genomic_DNA"/>
</dbReference>
<dbReference type="Pfam" id="PF03466">
    <property type="entry name" value="LysR_substrate"/>
    <property type="match status" value="1"/>
</dbReference>
<dbReference type="InterPro" id="IPR000847">
    <property type="entry name" value="LysR_HTH_N"/>
</dbReference>
<dbReference type="OrthoDB" id="9815174at2"/>
<gene>
    <name evidence="6" type="ORF">SAMN04488118_104223</name>
</gene>
<evidence type="ECO:0000313" key="7">
    <source>
        <dbReference type="Proteomes" id="UP000198767"/>
    </source>
</evidence>
<protein>
    <submittedName>
        <fullName evidence="6">DNA-binding transcriptional regulator, LysR family</fullName>
    </submittedName>
</protein>
<keyword evidence="3 6" id="KW-0238">DNA-binding</keyword>
<proteinExistence type="inferred from homology"/>
<dbReference type="PANTHER" id="PTHR30537">
    <property type="entry name" value="HTH-TYPE TRANSCRIPTIONAL REGULATOR"/>
    <property type="match status" value="1"/>
</dbReference>
<evidence type="ECO:0000256" key="4">
    <source>
        <dbReference type="ARBA" id="ARBA00023163"/>
    </source>
</evidence>
<dbReference type="InterPro" id="IPR005119">
    <property type="entry name" value="LysR_subst-bd"/>
</dbReference>
<dbReference type="SUPFAM" id="SSF46785">
    <property type="entry name" value="Winged helix' DNA-binding domain"/>
    <property type="match status" value="1"/>
</dbReference>
<sequence length="292" mass="31811">MQNDGRNILIFGALPILEAAARHNSFTKAALEFGISQSALSRRIQRLELETGIALFARRGRTISLTEDGARLAEAARLALDLVEAARDSATVSTEGTLTLGVLPSLGSRWLAPLLAGFRRAYPGVYVRVETIDADFRSDHKDPVTWDPSVLDIVITRGHGGWRTLDAYKLFDEHMIAVRAAGEHLETRIGHSTRSGAWQAYLDKAKISIAMDRPGLVFEHYYMVLEAVRSGAGIGLVPLATVKQDLQDGTLVAFGPQIATGASYYAVTAPRNTTRAAPAAFIEWLKDIPTDQ</sequence>
<evidence type="ECO:0000256" key="3">
    <source>
        <dbReference type="ARBA" id="ARBA00023125"/>
    </source>
</evidence>
<dbReference type="GO" id="GO:0043565">
    <property type="term" value="F:sequence-specific DNA binding"/>
    <property type="evidence" value="ECO:0007669"/>
    <property type="project" value="TreeGrafter"/>
</dbReference>
<evidence type="ECO:0000256" key="1">
    <source>
        <dbReference type="ARBA" id="ARBA00009437"/>
    </source>
</evidence>
<dbReference type="Proteomes" id="UP000198767">
    <property type="component" value="Unassembled WGS sequence"/>
</dbReference>
<evidence type="ECO:0000256" key="2">
    <source>
        <dbReference type="ARBA" id="ARBA00023015"/>
    </source>
</evidence>
<keyword evidence="4" id="KW-0804">Transcription</keyword>
<dbReference type="AlphaFoldDB" id="A0A1G5QI73"/>
<dbReference type="PANTHER" id="PTHR30537:SF74">
    <property type="entry name" value="HTH-TYPE TRANSCRIPTIONAL REGULATOR TRPI"/>
    <property type="match status" value="1"/>
</dbReference>
<evidence type="ECO:0000313" key="6">
    <source>
        <dbReference type="EMBL" id="SCZ61296.1"/>
    </source>
</evidence>
<comment type="similarity">
    <text evidence="1">Belongs to the LysR transcriptional regulatory family.</text>
</comment>
<keyword evidence="2" id="KW-0805">Transcription regulation</keyword>
<dbReference type="PROSITE" id="PS50931">
    <property type="entry name" value="HTH_LYSR"/>
    <property type="match status" value="1"/>
</dbReference>
<dbReference type="Pfam" id="PF00126">
    <property type="entry name" value="HTH_1"/>
    <property type="match status" value="1"/>
</dbReference>
<dbReference type="SUPFAM" id="SSF53850">
    <property type="entry name" value="Periplasmic binding protein-like II"/>
    <property type="match status" value="1"/>
</dbReference>
<feature type="domain" description="HTH lysR-type" evidence="5">
    <location>
        <begin position="9"/>
        <end position="66"/>
    </location>
</feature>
<name>A0A1G5QI73_9RHOB</name>
<dbReference type="PRINTS" id="PR00039">
    <property type="entry name" value="HTHLYSR"/>
</dbReference>
<accession>A0A1G5QI73</accession>
<dbReference type="Gene3D" id="1.10.10.10">
    <property type="entry name" value="Winged helix-like DNA-binding domain superfamily/Winged helix DNA-binding domain"/>
    <property type="match status" value="1"/>
</dbReference>
<dbReference type="InterPro" id="IPR036388">
    <property type="entry name" value="WH-like_DNA-bd_sf"/>
</dbReference>
<organism evidence="6 7">
    <name type="scientific">Epibacterium ulvae</name>
    <dbReference type="NCBI Taxonomy" id="1156985"/>
    <lineage>
        <taxon>Bacteria</taxon>
        <taxon>Pseudomonadati</taxon>
        <taxon>Pseudomonadota</taxon>
        <taxon>Alphaproteobacteria</taxon>
        <taxon>Rhodobacterales</taxon>
        <taxon>Roseobacteraceae</taxon>
        <taxon>Epibacterium</taxon>
    </lineage>
</organism>
<dbReference type="InterPro" id="IPR036390">
    <property type="entry name" value="WH_DNA-bd_sf"/>
</dbReference>
<dbReference type="GO" id="GO:0006351">
    <property type="term" value="P:DNA-templated transcription"/>
    <property type="evidence" value="ECO:0007669"/>
    <property type="project" value="TreeGrafter"/>
</dbReference>
<evidence type="ECO:0000259" key="5">
    <source>
        <dbReference type="PROSITE" id="PS50931"/>
    </source>
</evidence>
<keyword evidence="7" id="KW-1185">Reference proteome</keyword>
<dbReference type="RefSeq" id="WP_090217977.1">
    <property type="nucleotide sequence ID" value="NZ_FMWG01000004.1"/>
</dbReference>
<dbReference type="STRING" id="1156985.SAMN04488118_104223"/>
<dbReference type="Gene3D" id="3.40.190.10">
    <property type="entry name" value="Periplasmic binding protein-like II"/>
    <property type="match status" value="2"/>
</dbReference>
<dbReference type="GO" id="GO:0003700">
    <property type="term" value="F:DNA-binding transcription factor activity"/>
    <property type="evidence" value="ECO:0007669"/>
    <property type="project" value="InterPro"/>
</dbReference>
<dbReference type="InterPro" id="IPR058163">
    <property type="entry name" value="LysR-type_TF_proteobact-type"/>
</dbReference>